<protein>
    <recommendedName>
        <fullName evidence="4">Tyr recombinase domain-containing protein</fullName>
    </recommendedName>
</protein>
<keyword evidence="3" id="KW-1185">Reference proteome</keyword>
<dbReference type="GO" id="GO:0006310">
    <property type="term" value="P:DNA recombination"/>
    <property type="evidence" value="ECO:0007669"/>
    <property type="project" value="UniProtKB-KW"/>
</dbReference>
<reference evidence="2 3" key="1">
    <citation type="journal article" date="2018" name="Elife">
        <title>Firefly genomes illuminate parallel origins of bioluminescence in beetles.</title>
        <authorList>
            <person name="Fallon T.R."/>
            <person name="Lower S.E."/>
            <person name="Chang C.H."/>
            <person name="Bessho-Uehara M."/>
            <person name="Martin G.J."/>
            <person name="Bewick A.J."/>
            <person name="Behringer M."/>
            <person name="Debat H.J."/>
            <person name="Wong I."/>
            <person name="Day J.C."/>
            <person name="Suvorov A."/>
            <person name="Silva C.J."/>
            <person name="Stanger-Hall K.F."/>
            <person name="Hall D.W."/>
            <person name="Schmitz R.J."/>
            <person name="Nelson D.R."/>
            <person name="Lewis S.M."/>
            <person name="Shigenobu S."/>
            <person name="Bybee S.M."/>
            <person name="Larracuente A.M."/>
            <person name="Oba Y."/>
            <person name="Weng J.K."/>
        </authorList>
    </citation>
    <scope>NUCLEOTIDE SEQUENCE [LARGE SCALE GENOMIC DNA]</scope>
    <source>
        <strain evidence="2">1611_PpyrPB1</strain>
        <tissue evidence="2">Whole body</tissue>
    </source>
</reference>
<dbReference type="GO" id="GO:0015074">
    <property type="term" value="P:DNA integration"/>
    <property type="evidence" value="ECO:0007669"/>
    <property type="project" value="InterPro"/>
</dbReference>
<keyword evidence="1" id="KW-0233">DNA recombination</keyword>
<evidence type="ECO:0000313" key="2">
    <source>
        <dbReference type="EMBL" id="KAB0798303.1"/>
    </source>
</evidence>
<dbReference type="GO" id="GO:0003677">
    <property type="term" value="F:DNA binding"/>
    <property type="evidence" value="ECO:0007669"/>
    <property type="project" value="InterPro"/>
</dbReference>
<proteinExistence type="predicted"/>
<accession>A0A5N4AM18</accession>
<dbReference type="AlphaFoldDB" id="A0A5N4AM18"/>
<evidence type="ECO:0008006" key="4">
    <source>
        <dbReference type="Google" id="ProtNLM"/>
    </source>
</evidence>
<comment type="caution">
    <text evidence="2">The sequence shown here is derived from an EMBL/GenBank/DDBJ whole genome shotgun (WGS) entry which is preliminary data.</text>
</comment>
<organism evidence="2 3">
    <name type="scientific">Photinus pyralis</name>
    <name type="common">Common eastern firefly</name>
    <name type="synonym">Lampyris pyralis</name>
    <dbReference type="NCBI Taxonomy" id="7054"/>
    <lineage>
        <taxon>Eukaryota</taxon>
        <taxon>Metazoa</taxon>
        <taxon>Ecdysozoa</taxon>
        <taxon>Arthropoda</taxon>
        <taxon>Hexapoda</taxon>
        <taxon>Insecta</taxon>
        <taxon>Pterygota</taxon>
        <taxon>Neoptera</taxon>
        <taxon>Endopterygota</taxon>
        <taxon>Coleoptera</taxon>
        <taxon>Polyphaga</taxon>
        <taxon>Elateriformia</taxon>
        <taxon>Elateroidea</taxon>
        <taxon>Lampyridae</taxon>
        <taxon>Lampyrinae</taxon>
        <taxon>Photinus</taxon>
    </lineage>
</organism>
<dbReference type="InterPro" id="IPR013762">
    <property type="entry name" value="Integrase-like_cat_sf"/>
</dbReference>
<gene>
    <name evidence="2" type="ORF">PPYR_09296</name>
</gene>
<dbReference type="Proteomes" id="UP000327044">
    <property type="component" value="Unassembled WGS sequence"/>
</dbReference>
<sequence length="144" mass="16318">MEAENDFTCTPPDIRKAAQEATENLLPAKSKPAYEKAYQAFTEWCRGNGVLSVILAGACRRDEITNMSTDDVDYKEDTILVRVPKTKTNVARLFVITDAHWLLLIKKYANLRPCSTATKRFFLTYRNGRCTTSPIGINSFIRFS</sequence>
<dbReference type="InParanoid" id="A0A5N4AM18"/>
<evidence type="ECO:0000256" key="1">
    <source>
        <dbReference type="ARBA" id="ARBA00023172"/>
    </source>
</evidence>
<dbReference type="InterPro" id="IPR011010">
    <property type="entry name" value="DNA_brk_join_enz"/>
</dbReference>
<dbReference type="Gene3D" id="1.10.443.10">
    <property type="entry name" value="Intergrase catalytic core"/>
    <property type="match status" value="1"/>
</dbReference>
<evidence type="ECO:0000313" key="3">
    <source>
        <dbReference type="Proteomes" id="UP000327044"/>
    </source>
</evidence>
<dbReference type="EMBL" id="VVIM01000006">
    <property type="protein sequence ID" value="KAB0798303.1"/>
    <property type="molecule type" value="Genomic_DNA"/>
</dbReference>
<name>A0A5N4AM18_PHOPY</name>
<dbReference type="SUPFAM" id="SSF56349">
    <property type="entry name" value="DNA breaking-rejoining enzymes"/>
    <property type="match status" value="1"/>
</dbReference>